<name>A0A6I8M448_9PSEU</name>
<comment type="subcellular location">
    <subcellularLocation>
        <location evidence="1">Membrane</location>
        <topology evidence="1">Multi-pass membrane protein</topology>
    </subcellularLocation>
</comment>
<proteinExistence type="inferred from homology"/>
<dbReference type="EMBL" id="CABVGP010000003">
    <property type="protein sequence ID" value="VVJ24526.1"/>
    <property type="molecule type" value="Genomic_DNA"/>
</dbReference>
<dbReference type="PANTHER" id="PTHR38459">
    <property type="entry name" value="PROPHAGE BACTOPRENOL-LINKED GLUCOSE TRANSLOCASE HOMOLOG"/>
    <property type="match status" value="1"/>
</dbReference>
<dbReference type="AlphaFoldDB" id="A0A6I8M448"/>
<dbReference type="InterPro" id="IPR007267">
    <property type="entry name" value="GtrA_DPMS_TM"/>
</dbReference>
<gene>
    <name evidence="8" type="ORF">AA23TX_09392</name>
</gene>
<dbReference type="PANTHER" id="PTHR38459:SF1">
    <property type="entry name" value="PROPHAGE BACTOPRENOL-LINKED GLUCOSE TRANSLOCASE HOMOLOG"/>
    <property type="match status" value="1"/>
</dbReference>
<feature type="domain" description="GtrA/DPMS transmembrane" evidence="7">
    <location>
        <begin position="13"/>
        <end position="143"/>
    </location>
</feature>
<comment type="similarity">
    <text evidence="2">Belongs to the GtrA family.</text>
</comment>
<keyword evidence="5 6" id="KW-0472">Membrane</keyword>
<keyword evidence="3 6" id="KW-0812">Transmembrane</keyword>
<evidence type="ECO:0000313" key="8">
    <source>
        <dbReference type="EMBL" id="VVJ24526.1"/>
    </source>
</evidence>
<organism evidence="8 9">
    <name type="scientific">Amycolatopsis camponoti</name>
    <dbReference type="NCBI Taxonomy" id="2606593"/>
    <lineage>
        <taxon>Bacteria</taxon>
        <taxon>Bacillati</taxon>
        <taxon>Actinomycetota</taxon>
        <taxon>Actinomycetes</taxon>
        <taxon>Pseudonocardiales</taxon>
        <taxon>Pseudonocardiaceae</taxon>
        <taxon>Amycolatopsis</taxon>
    </lineage>
</organism>
<protein>
    <recommendedName>
        <fullName evidence="7">GtrA/DPMS transmembrane domain-containing protein</fullName>
    </recommendedName>
</protein>
<sequence length="166" mass="18581">MRELLKKHRELLRFAVVGGISFVITMSVNYGLKFTVLRTHPVTALIVGVLVATIFSYVANREWSFRTRGGRERAHEAALFFLISGVALGLNALPQWFSRYVLDLQAPRLSPFGVEVADFVSGIIIGTLLGTAFRWWAFKKWVFPDEDARGVVAVADDPDIQDRKAA</sequence>
<dbReference type="Proteomes" id="UP000399805">
    <property type="component" value="Unassembled WGS sequence"/>
</dbReference>
<reference evidence="8 9" key="1">
    <citation type="submission" date="2019-09" db="EMBL/GenBank/DDBJ databases">
        <authorList>
            <person name="Leyn A S."/>
        </authorList>
    </citation>
    <scope>NUCLEOTIDE SEQUENCE [LARGE SCALE GENOMIC DNA]</scope>
    <source>
        <strain evidence="8">AA231_1</strain>
    </source>
</reference>
<evidence type="ECO:0000256" key="3">
    <source>
        <dbReference type="ARBA" id="ARBA00022692"/>
    </source>
</evidence>
<dbReference type="GO" id="GO:0000271">
    <property type="term" value="P:polysaccharide biosynthetic process"/>
    <property type="evidence" value="ECO:0007669"/>
    <property type="project" value="InterPro"/>
</dbReference>
<evidence type="ECO:0000256" key="4">
    <source>
        <dbReference type="ARBA" id="ARBA00022989"/>
    </source>
</evidence>
<evidence type="ECO:0000256" key="1">
    <source>
        <dbReference type="ARBA" id="ARBA00004141"/>
    </source>
</evidence>
<keyword evidence="9" id="KW-1185">Reference proteome</keyword>
<evidence type="ECO:0000256" key="2">
    <source>
        <dbReference type="ARBA" id="ARBA00009399"/>
    </source>
</evidence>
<evidence type="ECO:0000256" key="5">
    <source>
        <dbReference type="ARBA" id="ARBA00023136"/>
    </source>
</evidence>
<evidence type="ECO:0000259" key="7">
    <source>
        <dbReference type="Pfam" id="PF04138"/>
    </source>
</evidence>
<evidence type="ECO:0000313" key="9">
    <source>
        <dbReference type="Proteomes" id="UP000399805"/>
    </source>
</evidence>
<feature type="transmembrane region" description="Helical" evidence="6">
    <location>
        <begin position="12"/>
        <end position="30"/>
    </location>
</feature>
<feature type="transmembrane region" description="Helical" evidence="6">
    <location>
        <begin position="117"/>
        <end position="137"/>
    </location>
</feature>
<accession>A0A6I8M448</accession>
<dbReference type="InterPro" id="IPR051401">
    <property type="entry name" value="GtrA_CellWall_Glycosyl"/>
</dbReference>
<evidence type="ECO:0000256" key="6">
    <source>
        <dbReference type="SAM" id="Phobius"/>
    </source>
</evidence>
<feature type="transmembrane region" description="Helical" evidence="6">
    <location>
        <begin position="79"/>
        <end position="97"/>
    </location>
</feature>
<dbReference type="RefSeq" id="WP_155549122.1">
    <property type="nucleotide sequence ID" value="NZ_CABVGP010000003.1"/>
</dbReference>
<keyword evidence="4 6" id="KW-1133">Transmembrane helix</keyword>
<dbReference type="Pfam" id="PF04138">
    <property type="entry name" value="GtrA_DPMS_TM"/>
    <property type="match status" value="1"/>
</dbReference>
<feature type="transmembrane region" description="Helical" evidence="6">
    <location>
        <begin position="42"/>
        <end position="59"/>
    </location>
</feature>
<dbReference type="GO" id="GO:0005886">
    <property type="term" value="C:plasma membrane"/>
    <property type="evidence" value="ECO:0007669"/>
    <property type="project" value="TreeGrafter"/>
</dbReference>